<evidence type="ECO:0000256" key="12">
    <source>
        <dbReference type="PIRSR" id="PIRSR006621-1"/>
    </source>
</evidence>
<keyword evidence="5 11" id="KW-0819">tRNA processing</keyword>
<dbReference type="InterPro" id="IPR013785">
    <property type="entry name" value="Aldolase_TIM"/>
</dbReference>
<dbReference type="PIRSF" id="PIRSF006621">
    <property type="entry name" value="Dus"/>
    <property type="match status" value="1"/>
</dbReference>
<feature type="binding site" evidence="13">
    <location>
        <position position="68"/>
    </location>
    <ligand>
        <name>FMN</name>
        <dbReference type="ChEBI" id="CHEBI:58210"/>
    </ligand>
</feature>
<evidence type="ECO:0000256" key="10">
    <source>
        <dbReference type="ARBA" id="ARBA00048802"/>
    </source>
</evidence>
<feature type="binding site" evidence="13">
    <location>
        <position position="137"/>
    </location>
    <ligand>
        <name>FMN</name>
        <dbReference type="ChEBI" id="CHEBI:58210"/>
    </ligand>
</feature>
<accession>A0A0F0CS44</accession>
<dbReference type="PANTHER" id="PTHR45846:SF1">
    <property type="entry name" value="TRNA-DIHYDROURIDINE(47) SYNTHASE [NAD(P)(+)]-LIKE"/>
    <property type="match status" value="1"/>
</dbReference>
<dbReference type="GO" id="GO:0050660">
    <property type="term" value="F:flavin adenine dinucleotide binding"/>
    <property type="evidence" value="ECO:0007669"/>
    <property type="project" value="InterPro"/>
</dbReference>
<evidence type="ECO:0000256" key="1">
    <source>
        <dbReference type="ARBA" id="ARBA00002790"/>
    </source>
</evidence>
<organism evidence="15 16">
    <name type="scientific">Candidatus Omnitrophus magneticus</name>
    <dbReference type="NCBI Taxonomy" id="1609969"/>
    <lineage>
        <taxon>Bacteria</taxon>
        <taxon>Pseudomonadati</taxon>
        <taxon>Candidatus Omnitrophota</taxon>
        <taxon>Candidatus Omnitrophus</taxon>
    </lineage>
</organism>
<evidence type="ECO:0000256" key="3">
    <source>
        <dbReference type="ARBA" id="ARBA00022630"/>
    </source>
</evidence>
<keyword evidence="13" id="KW-0547">Nucleotide-binding</keyword>
<sequence length="323" mass="36773">MIEEMLKAKFILAPMAGNTDIPFRLIARKYGCRFAFTEMIDVNGIFHKNLKTLKMMSHPDEDSPLGVQIVGAEEEKILHAAKLCEDNGAKLIDLNSACPAHKVTRLGKGSALLKDLEKFKNIISCLTKNLKVPVTIKIRAGWDDNTKNCVTAAKIAEDEGARAITIHPRTQTQMYKGKPDHELTRAIKETVKIPVFASGNIFTPDDAFDVLKQTSCDGVFIARGSLGKPWIFRDIYSRAQNENIPAPDFTEKKKIILEHFELAVKYGNERRNIPRMYKHVSWYLKGFKNMNDIMKKYIQFKTYDSIIKFVETLEISQDEKLLF</sequence>
<evidence type="ECO:0000256" key="5">
    <source>
        <dbReference type="ARBA" id="ARBA00022694"/>
    </source>
</evidence>
<evidence type="ECO:0000256" key="11">
    <source>
        <dbReference type="PIRNR" id="PIRNR006621"/>
    </source>
</evidence>
<dbReference type="Pfam" id="PF01207">
    <property type="entry name" value="Dus"/>
    <property type="match status" value="1"/>
</dbReference>
<evidence type="ECO:0000259" key="14">
    <source>
        <dbReference type="Pfam" id="PF01207"/>
    </source>
</evidence>
<evidence type="ECO:0000256" key="2">
    <source>
        <dbReference type="ARBA" id="ARBA00022555"/>
    </source>
</evidence>
<dbReference type="CDD" id="cd02801">
    <property type="entry name" value="DUS_like_FMN"/>
    <property type="match status" value="1"/>
</dbReference>
<comment type="catalytic activity">
    <reaction evidence="10">
        <text>a 5,6-dihydrouridine in tRNA + NAD(+) = a uridine in tRNA + NADH + H(+)</text>
        <dbReference type="Rhea" id="RHEA:54452"/>
        <dbReference type="Rhea" id="RHEA-COMP:13339"/>
        <dbReference type="Rhea" id="RHEA-COMP:13887"/>
        <dbReference type="ChEBI" id="CHEBI:15378"/>
        <dbReference type="ChEBI" id="CHEBI:57540"/>
        <dbReference type="ChEBI" id="CHEBI:57945"/>
        <dbReference type="ChEBI" id="CHEBI:65315"/>
        <dbReference type="ChEBI" id="CHEBI:74443"/>
    </reaction>
</comment>
<evidence type="ECO:0000256" key="9">
    <source>
        <dbReference type="ARBA" id="ARBA00048205"/>
    </source>
</evidence>
<comment type="function">
    <text evidence="1 11">Catalyzes the synthesis of 5,6-dihydrouridine (D), a modified base found in the D-loop of most tRNAs, via the reduction of the C5-C6 double bond in target uridines.</text>
</comment>
<feature type="domain" description="DUS-like FMN-binding" evidence="14">
    <location>
        <begin position="11"/>
        <end position="291"/>
    </location>
</feature>
<proteinExistence type="inferred from homology"/>
<dbReference type="SUPFAM" id="SSF51395">
    <property type="entry name" value="FMN-linked oxidoreductases"/>
    <property type="match status" value="1"/>
</dbReference>
<comment type="cofactor">
    <cofactor evidence="11 13">
        <name>FMN</name>
        <dbReference type="ChEBI" id="CHEBI:58210"/>
    </cofactor>
</comment>
<evidence type="ECO:0000313" key="16">
    <source>
        <dbReference type="Proteomes" id="UP000033428"/>
    </source>
</evidence>
<comment type="caution">
    <text evidence="15">The sequence shown here is derived from an EMBL/GenBank/DDBJ whole genome shotgun (WGS) entry which is preliminary data.</text>
</comment>
<comment type="similarity">
    <text evidence="11">Belongs to the dus family.</text>
</comment>
<dbReference type="InterPro" id="IPR001269">
    <property type="entry name" value="DUS_fam"/>
</dbReference>
<feature type="binding site" evidence="13">
    <location>
        <begin position="14"/>
        <end position="16"/>
    </location>
    <ligand>
        <name>FMN</name>
        <dbReference type="ChEBI" id="CHEBI:58210"/>
    </ligand>
</feature>
<dbReference type="Gene3D" id="3.20.20.70">
    <property type="entry name" value="Aldolase class I"/>
    <property type="match status" value="1"/>
</dbReference>
<dbReference type="Gene3D" id="1.10.1200.80">
    <property type="entry name" value="Putative flavin oxidoreducatase, domain 2"/>
    <property type="match status" value="1"/>
</dbReference>
<evidence type="ECO:0000313" key="15">
    <source>
        <dbReference type="EMBL" id="KJJ84245.1"/>
    </source>
</evidence>
<dbReference type="PANTHER" id="PTHR45846">
    <property type="entry name" value="TRNA-DIHYDROURIDINE(47) SYNTHASE [NAD(P)(+)]-LIKE"/>
    <property type="match status" value="1"/>
</dbReference>
<gene>
    <name evidence="15" type="ORF">OMAG_001883</name>
</gene>
<dbReference type="Proteomes" id="UP000033428">
    <property type="component" value="Unassembled WGS sequence"/>
</dbReference>
<keyword evidence="4 11" id="KW-0288">FMN</keyword>
<comment type="catalytic activity">
    <reaction evidence="9">
        <text>a 5,6-dihydrouridine in tRNA + NADP(+) = a uridine in tRNA + NADPH + H(+)</text>
        <dbReference type="Rhea" id="RHEA:23624"/>
        <dbReference type="Rhea" id="RHEA-COMP:13339"/>
        <dbReference type="Rhea" id="RHEA-COMP:13887"/>
        <dbReference type="ChEBI" id="CHEBI:15378"/>
        <dbReference type="ChEBI" id="CHEBI:57783"/>
        <dbReference type="ChEBI" id="CHEBI:58349"/>
        <dbReference type="ChEBI" id="CHEBI:65315"/>
        <dbReference type="ChEBI" id="CHEBI:74443"/>
    </reaction>
</comment>
<reference evidence="15 16" key="1">
    <citation type="submission" date="2015-02" db="EMBL/GenBank/DDBJ databases">
        <title>Single-cell genomics of uncultivated deep-branching MTB reveals a conserved set of magnetosome genes.</title>
        <authorList>
            <person name="Kolinko S."/>
            <person name="Richter M."/>
            <person name="Glockner F.O."/>
            <person name="Brachmann A."/>
            <person name="Schuler D."/>
        </authorList>
    </citation>
    <scope>NUCLEOTIDE SEQUENCE [LARGE SCALE GENOMIC DNA]</scope>
    <source>
        <strain evidence="15">SKK-01</strain>
    </source>
</reference>
<dbReference type="GO" id="GO:0000049">
    <property type="term" value="F:tRNA binding"/>
    <property type="evidence" value="ECO:0007669"/>
    <property type="project" value="UniProtKB-KW"/>
</dbReference>
<keyword evidence="16" id="KW-1185">Reference proteome</keyword>
<keyword evidence="3 11" id="KW-0285">Flavoprotein</keyword>
<evidence type="ECO:0000256" key="4">
    <source>
        <dbReference type="ARBA" id="ARBA00022643"/>
    </source>
</evidence>
<protein>
    <recommendedName>
        <fullName evidence="11">tRNA-dihydrouridine synthase</fullName>
        <ecNumber evidence="11">1.3.1.-</ecNumber>
    </recommendedName>
</protein>
<dbReference type="GO" id="GO:0017150">
    <property type="term" value="F:tRNA dihydrouridine synthase activity"/>
    <property type="evidence" value="ECO:0007669"/>
    <property type="project" value="InterPro"/>
</dbReference>
<feature type="binding site" evidence="13">
    <location>
        <begin position="222"/>
        <end position="223"/>
    </location>
    <ligand>
        <name>FMN</name>
        <dbReference type="ChEBI" id="CHEBI:58210"/>
    </ligand>
</feature>
<keyword evidence="6" id="KW-0521">NADP</keyword>
<dbReference type="InterPro" id="IPR035587">
    <property type="entry name" value="DUS-like_FMN-bd"/>
</dbReference>
<evidence type="ECO:0000256" key="13">
    <source>
        <dbReference type="PIRSR" id="PIRSR006621-2"/>
    </source>
</evidence>
<keyword evidence="7" id="KW-0694">RNA-binding</keyword>
<keyword evidence="8 11" id="KW-0560">Oxidoreductase</keyword>
<dbReference type="InterPro" id="IPR024036">
    <property type="entry name" value="tRNA-dHydroUridine_Synthase_C"/>
</dbReference>
<evidence type="ECO:0000256" key="6">
    <source>
        <dbReference type="ARBA" id="ARBA00022857"/>
    </source>
</evidence>
<dbReference type="AlphaFoldDB" id="A0A0F0CS44"/>
<feature type="binding site" evidence="13">
    <location>
        <position position="167"/>
    </location>
    <ligand>
        <name>FMN</name>
        <dbReference type="ChEBI" id="CHEBI:58210"/>
    </ligand>
</feature>
<dbReference type="EMBL" id="JYNY01000379">
    <property type="protein sequence ID" value="KJJ84245.1"/>
    <property type="molecule type" value="Genomic_DNA"/>
</dbReference>
<name>A0A0F0CS44_9BACT</name>
<dbReference type="EC" id="1.3.1.-" evidence="11"/>
<evidence type="ECO:0000256" key="7">
    <source>
        <dbReference type="ARBA" id="ARBA00022884"/>
    </source>
</evidence>
<keyword evidence="2" id="KW-0820">tRNA-binding</keyword>
<dbReference type="InterPro" id="IPR004652">
    <property type="entry name" value="DusB-like"/>
</dbReference>
<feature type="active site" description="Proton donor" evidence="12">
    <location>
        <position position="98"/>
    </location>
</feature>
<dbReference type="NCBIfam" id="TIGR00737">
    <property type="entry name" value="nifR3_yhdG"/>
    <property type="match status" value="1"/>
</dbReference>
<evidence type="ECO:0000256" key="8">
    <source>
        <dbReference type="ARBA" id="ARBA00023002"/>
    </source>
</evidence>